<reference evidence="1 2" key="1">
    <citation type="journal article" date="2020" name="Cell">
        <title>Large-Scale Comparative Analyses of Tick Genomes Elucidate Their Genetic Diversity and Vector Capacities.</title>
        <authorList>
            <consortium name="Tick Genome and Microbiome Consortium (TIGMIC)"/>
            <person name="Jia N."/>
            <person name="Wang J."/>
            <person name="Shi W."/>
            <person name="Du L."/>
            <person name="Sun Y."/>
            <person name="Zhan W."/>
            <person name="Jiang J.F."/>
            <person name="Wang Q."/>
            <person name="Zhang B."/>
            <person name="Ji P."/>
            <person name="Bell-Sakyi L."/>
            <person name="Cui X.M."/>
            <person name="Yuan T.T."/>
            <person name="Jiang B.G."/>
            <person name="Yang W.F."/>
            <person name="Lam T.T."/>
            <person name="Chang Q.C."/>
            <person name="Ding S.J."/>
            <person name="Wang X.J."/>
            <person name="Zhu J.G."/>
            <person name="Ruan X.D."/>
            <person name="Zhao L."/>
            <person name="Wei J.T."/>
            <person name="Ye R.Z."/>
            <person name="Que T.C."/>
            <person name="Du C.H."/>
            <person name="Zhou Y.H."/>
            <person name="Cheng J.X."/>
            <person name="Dai P.F."/>
            <person name="Guo W.B."/>
            <person name="Han X.H."/>
            <person name="Huang E.J."/>
            <person name="Li L.F."/>
            <person name="Wei W."/>
            <person name="Gao Y.C."/>
            <person name="Liu J.Z."/>
            <person name="Shao H.Z."/>
            <person name="Wang X."/>
            <person name="Wang C.C."/>
            <person name="Yang T.C."/>
            <person name="Huo Q.B."/>
            <person name="Li W."/>
            <person name="Chen H.Y."/>
            <person name="Chen S.E."/>
            <person name="Zhou L.G."/>
            <person name="Ni X.B."/>
            <person name="Tian J.H."/>
            <person name="Sheng Y."/>
            <person name="Liu T."/>
            <person name="Pan Y.S."/>
            <person name="Xia L.Y."/>
            <person name="Li J."/>
            <person name="Zhao F."/>
            <person name="Cao W.C."/>
        </authorList>
    </citation>
    <scope>NUCLEOTIDE SEQUENCE [LARGE SCALE GENOMIC DNA]</scope>
    <source>
        <strain evidence="1">Iper-2018</strain>
    </source>
</reference>
<comment type="caution">
    <text evidence="1">The sequence shown here is derived from an EMBL/GenBank/DDBJ whole genome shotgun (WGS) entry which is preliminary data.</text>
</comment>
<keyword evidence="2" id="KW-1185">Reference proteome</keyword>
<evidence type="ECO:0000313" key="1">
    <source>
        <dbReference type="EMBL" id="KAG0415518.1"/>
    </source>
</evidence>
<dbReference type="EMBL" id="JABSTQ010011062">
    <property type="protein sequence ID" value="KAG0415518.1"/>
    <property type="molecule type" value="Genomic_DNA"/>
</dbReference>
<accession>A0AC60P7N7</accession>
<organism evidence="1 2">
    <name type="scientific">Ixodes persulcatus</name>
    <name type="common">Taiga tick</name>
    <dbReference type="NCBI Taxonomy" id="34615"/>
    <lineage>
        <taxon>Eukaryota</taxon>
        <taxon>Metazoa</taxon>
        <taxon>Ecdysozoa</taxon>
        <taxon>Arthropoda</taxon>
        <taxon>Chelicerata</taxon>
        <taxon>Arachnida</taxon>
        <taxon>Acari</taxon>
        <taxon>Parasitiformes</taxon>
        <taxon>Ixodida</taxon>
        <taxon>Ixodoidea</taxon>
        <taxon>Ixodidae</taxon>
        <taxon>Ixodinae</taxon>
        <taxon>Ixodes</taxon>
    </lineage>
</organism>
<dbReference type="Proteomes" id="UP000805193">
    <property type="component" value="Unassembled WGS sequence"/>
</dbReference>
<name>A0AC60P7N7_IXOPE</name>
<sequence>MNVVKSRYRNRMKNPILSGILHAHYGLKFRGVCCRDFQLTAKMLQLLNSKNTYGSAEVEAEDFPDESDTSDVDCYEVTVLVRDPARLPAGKSVKVIVGDVLRQETVDEAVQGQDAVVVVLGTRNDLGPTTVMSEGVKNILTAMGKHGVKRISCCLSSFLFWERAKVPQNMLPVTEDHDRMFQALKASDREWVAVLPPHIADEPARGGYKLVNDAAVGRIISKYDLAEILVKVLTIDEHVGHRVGIGYPSA</sequence>
<evidence type="ECO:0000313" key="2">
    <source>
        <dbReference type="Proteomes" id="UP000805193"/>
    </source>
</evidence>
<gene>
    <name evidence="1" type="ORF">HPB47_007327</name>
</gene>
<proteinExistence type="predicted"/>
<protein>
    <submittedName>
        <fullName evidence="1">Uncharacterized protein</fullName>
    </submittedName>
</protein>